<sequence>MNLERVIRDYIQLQSSLLGAFKVSYPDASDYSWLLDFPKGGSIVVGNDVWVFKKHGAGLKFSRETSEPYLVVDVHQAVDKGYLFDEWRVLQFLESCGQVVSLEKIKSEVALLSCNDGPFIREGTLLSLRGEK</sequence>
<dbReference type="OrthoDB" id="6199278at2"/>
<dbReference type="Proteomes" id="UP000183018">
    <property type="component" value="Unassembled WGS sequence"/>
</dbReference>
<accession>A0A1I3MKD6</accession>
<evidence type="ECO:0000259" key="1">
    <source>
        <dbReference type="Pfam" id="PF21837"/>
    </source>
</evidence>
<keyword evidence="3" id="KW-1185">Reference proteome</keyword>
<dbReference type="InterPro" id="IPR054191">
    <property type="entry name" value="DUF6896"/>
</dbReference>
<evidence type="ECO:0000313" key="3">
    <source>
        <dbReference type="Proteomes" id="UP000183018"/>
    </source>
</evidence>
<evidence type="ECO:0000313" key="2">
    <source>
        <dbReference type="EMBL" id="SFI97136.1"/>
    </source>
</evidence>
<feature type="domain" description="DUF6896" evidence="1">
    <location>
        <begin position="3"/>
        <end position="107"/>
    </location>
</feature>
<dbReference type="STRING" id="289370.SAMN05216602_3512"/>
<dbReference type="Pfam" id="PF21837">
    <property type="entry name" value="DUF6896"/>
    <property type="match status" value="1"/>
</dbReference>
<name>A0A1I3MKD6_9GAMM</name>
<gene>
    <name evidence="2" type="ORF">SAMN05216602_3512</name>
</gene>
<protein>
    <recommendedName>
        <fullName evidence="1">DUF6896 domain-containing protein</fullName>
    </recommendedName>
</protein>
<proteinExistence type="predicted"/>
<dbReference type="EMBL" id="FORC01000003">
    <property type="protein sequence ID" value="SFI97136.1"/>
    <property type="molecule type" value="Genomic_DNA"/>
</dbReference>
<organism evidence="2 3">
    <name type="scientific">Phytopseudomonas argentinensis</name>
    <dbReference type="NCBI Taxonomy" id="289370"/>
    <lineage>
        <taxon>Bacteria</taxon>
        <taxon>Pseudomonadati</taxon>
        <taxon>Pseudomonadota</taxon>
        <taxon>Gammaproteobacteria</taxon>
        <taxon>Pseudomonadales</taxon>
        <taxon>Pseudomonadaceae</taxon>
        <taxon>Phytopseudomonas</taxon>
    </lineage>
</organism>
<dbReference type="RefSeq" id="WP_139225473.1">
    <property type="nucleotide sequence ID" value="NZ_FORC01000003.1"/>
</dbReference>
<dbReference type="AlphaFoldDB" id="A0A1I3MKD6"/>
<reference evidence="3" key="1">
    <citation type="submission" date="2016-10" db="EMBL/GenBank/DDBJ databases">
        <authorList>
            <person name="Varghese N."/>
            <person name="Submissions S."/>
        </authorList>
    </citation>
    <scope>NUCLEOTIDE SEQUENCE [LARGE SCALE GENOMIC DNA]</scope>
    <source>
        <strain evidence="3">LMG 22563</strain>
    </source>
</reference>